<reference evidence="1 2" key="1">
    <citation type="journal article" date="2016" name="J. Gen. Virol.">
        <title>Genomic characterization of a novel poxvirus from a flying fox: evidence for a new genus?</title>
        <authorList>
            <person name="O'Dea M.A."/>
            <person name="Tu S.L."/>
            <person name="Pang S."/>
            <person name="De Ridder T."/>
            <person name="Jackson B."/>
            <person name="Upton C."/>
        </authorList>
    </citation>
    <scope>NUCLEOTIDE SEQUENCE [LARGE SCALE GENOMIC DNA]</scope>
    <source>
        <strain evidence="1 2">Australia</strain>
    </source>
</reference>
<sequence length="832" mass="96459">MEFVLNAEVREALEQRFNTHDELTISSLCKTTLCGTLHKYSDFDVVKLVIKLSEYTTLSALYVHPSYIYAHHVVDMILNCTRIHDDCIPYVNKHVPSCVKILDHDMLIKLVQIHSTKYKTVYAERCKQREYNYFCASYAFSHPLKPFLTEAIRKGYSKYHKTFPYWLVKGIPSAVEFIHDDKLEWFLDDNFRVVTEALNYRYVPSQILLKLFKSYNILPYNHGLLEIKDPNVLCDIVFHFMKNPEIDFTSFVDHKTFCSEKVCKVIINNLCPHVSKPLIRTCLTTFYTNVELRAIIGMSYYVCVATEDEIIEMGQLETFNMLTMDDINMLLKNVYVLELMDIKDLVKTLVIQLAELAPSKIFSCAVSNPEGYLKLMENSLSEEHCAVLIRSCARKIYAVIPHSVTTPCIFEALIATNTFSIQLMEVEELANIASYPHLQKIIDSIELEDLLCIDFHYINALVSDNKLDLFRIYAEKFSEHPCYFGVVTSHKFKPVREILLNHTFAGRFPMTYLHHVMYTEAYKWCPKSMSLNTPLNITKTMHLEIQSDKNIESTLSDGSIVLVGSFVRRRAIISEVFSKSFNGGNEPTKRFKSEECYKIIIPNIQESPNHNNQYFDVWREFGHSYVNIISQADAFVGLNFHRVQVKLSAVNAINQLLLDLLTLMERGIFFKLFNTTNTDLYEHVMDCSIINIIRHDAIKLCYDSYITLDDELATITMSFKKTNLYLARVRIYAHYLLQYILYTSVLWFRYNNTTIQFDHVLKLLCITLTDGNTDIYDDDIFKLAADELYSLFNFIIPLNEEYSGTVNSTTYIDALMSKVLALSIKARLSRCK</sequence>
<dbReference type="OrthoDB" id="1153at10239"/>
<dbReference type="Proteomes" id="UP000203626">
    <property type="component" value="Segment"/>
</dbReference>
<dbReference type="RefSeq" id="YP_009268761.1">
    <property type="nucleotide sequence ID" value="NC_030656.1"/>
</dbReference>
<organism evidence="1 2">
    <name type="scientific">Pteropox virus</name>
    <dbReference type="NCBI Taxonomy" id="1873698"/>
    <lineage>
        <taxon>Viruses</taxon>
        <taxon>Varidnaviria</taxon>
        <taxon>Bamfordvirae</taxon>
        <taxon>Nucleocytoviricota</taxon>
        <taxon>Pokkesviricetes</taxon>
        <taxon>Chitovirales</taxon>
        <taxon>Poxviridae</taxon>
        <taxon>Chordopoxvirinae</taxon>
        <taxon>Pteropopoxvirus</taxon>
        <taxon>Pteropopoxvirus pteropox</taxon>
    </lineage>
</organism>
<evidence type="ECO:0000313" key="2">
    <source>
        <dbReference type="Proteomes" id="UP000203626"/>
    </source>
</evidence>
<proteinExistence type="predicted"/>
<protein>
    <submittedName>
        <fullName evidence="1">Uncharacterized protein</fullName>
    </submittedName>
</protein>
<accession>A0A1B1MRH0</accession>
<dbReference type="GeneID" id="28340373"/>
<name>A0A1B1MRH0_9POXV</name>
<dbReference type="EMBL" id="KU980965">
    <property type="protein sequence ID" value="ANS71130.1"/>
    <property type="molecule type" value="Genomic_DNA"/>
</dbReference>
<evidence type="ECO:0000313" key="1">
    <source>
        <dbReference type="EMBL" id="ANS71130.1"/>
    </source>
</evidence>
<dbReference type="KEGG" id="vg:28340373"/>
<gene>
    <name evidence="1" type="ORF">PTPV-Aus-046</name>
</gene>
<keyword evidence="2" id="KW-1185">Reference proteome</keyword>